<feature type="domain" description="Protein kinase" evidence="4">
    <location>
        <begin position="19"/>
        <end position="302"/>
    </location>
</feature>
<evidence type="ECO:0000313" key="5">
    <source>
        <dbReference type="EMBL" id="AIE84934.1"/>
    </source>
</evidence>
<dbReference type="RefSeq" id="WP_025226459.1">
    <property type="nucleotide sequence ID" value="NZ_CP007139.1"/>
</dbReference>
<dbReference type="InterPro" id="IPR011009">
    <property type="entry name" value="Kinase-like_dom_sf"/>
</dbReference>
<dbReference type="PANTHER" id="PTHR44329:SF298">
    <property type="entry name" value="MIXED LINEAGE KINASE DOMAIN-LIKE PROTEIN"/>
    <property type="match status" value="1"/>
</dbReference>
<evidence type="ECO:0000256" key="2">
    <source>
        <dbReference type="ARBA" id="ARBA00022840"/>
    </source>
</evidence>
<evidence type="ECO:0000256" key="1">
    <source>
        <dbReference type="ARBA" id="ARBA00022741"/>
    </source>
</evidence>
<dbReference type="STRING" id="661478.OP10G_1566"/>
<proteinExistence type="predicted"/>
<dbReference type="GO" id="GO:0004674">
    <property type="term" value="F:protein serine/threonine kinase activity"/>
    <property type="evidence" value="ECO:0007669"/>
    <property type="project" value="TreeGrafter"/>
</dbReference>
<keyword evidence="6" id="KW-1185">Reference proteome</keyword>
<feature type="transmembrane region" description="Helical" evidence="3">
    <location>
        <begin position="417"/>
        <end position="439"/>
    </location>
</feature>
<keyword evidence="1" id="KW-0547">Nucleotide-binding</keyword>
<dbReference type="SMART" id="SM00220">
    <property type="entry name" value="S_TKc"/>
    <property type="match status" value="1"/>
</dbReference>
<dbReference type="KEGG" id="fgi:OP10G_1566"/>
<evidence type="ECO:0000313" key="6">
    <source>
        <dbReference type="Proteomes" id="UP000027982"/>
    </source>
</evidence>
<dbReference type="OrthoDB" id="5782056at2"/>
<dbReference type="Gene3D" id="1.10.510.10">
    <property type="entry name" value="Transferase(Phosphotransferase) domain 1"/>
    <property type="match status" value="1"/>
</dbReference>
<dbReference type="SUPFAM" id="SSF56112">
    <property type="entry name" value="Protein kinase-like (PK-like)"/>
    <property type="match status" value="1"/>
</dbReference>
<reference evidence="5 6" key="1">
    <citation type="journal article" date="2014" name="PLoS ONE">
        <title>The first complete genome sequence of the class fimbriimonadia in the phylum armatimonadetes.</title>
        <authorList>
            <person name="Hu Z.Y."/>
            <person name="Wang Y.Z."/>
            <person name="Im W.T."/>
            <person name="Wang S.Y."/>
            <person name="Zhao G.P."/>
            <person name="Zheng H.J."/>
            <person name="Quan Z.X."/>
        </authorList>
    </citation>
    <scope>NUCLEOTIDE SEQUENCE [LARGE SCALE GENOMIC DNA]</scope>
    <source>
        <strain evidence="5">Gsoil 348</strain>
    </source>
</reference>
<sequence length="650" mass="74897">MLASDYGPGALLAGDSREYRLGSVIAEGGEGIVYRIQGRDDVVAKLYKEWEYTRDAKLHGLIDVSNKRLRRVAAWPLSRLCDAEDKTVGFVMESLEGWQPLHSAYQIRSRLQHAPNRSWAYLVRIARNLATCVHHAHDHDLVIGDLNESNILVGPDAMVKIIDADSFQIRVENTLYPCKVGKPELLAPELQGQSLEGTERTADQDRFALAVLIFQTLVFGRHPFAGRPERDVDVPLEESIQRGWYVFTDRRQVPVAPPPHLDLDFLPPEIKELFERAFDPAEPVRPSAREWFGALKELEGTLGACDVNGSHVHWNGQRRCPWCSLEEKWNVTLFRPAPLDPLSAADFDVEEVWKRLVALPFPKVEDPPAPIDYKQLAPAELPGWQRWIVRPILARGVHSGFWVIYLSIVFGRELIRIGPAVQILLALAIVIFVVQCFFVERVRRRVRKANDRLESLWKEWTSKADAHVYEMRLSDLNTLRHGLLNNHKRYETAREERVRQLHRADLEHYLRKYSILAADSAQGRSKLSQLHDRGIETAADIVPENLKRVRDFESQLWNDLLVWRRALEDQFWHASTYALPPHEERSILEKIHREDVAMRRELLSAQEELVDLAVRLRERQNELRAQAEPFREQIRQYGPTLVAYEPTVKA</sequence>
<dbReference type="EMBL" id="CP007139">
    <property type="protein sequence ID" value="AIE84934.1"/>
    <property type="molecule type" value="Genomic_DNA"/>
</dbReference>
<accession>A0A068NTJ2</accession>
<dbReference type="InterPro" id="IPR000719">
    <property type="entry name" value="Prot_kinase_dom"/>
</dbReference>
<keyword evidence="3" id="KW-1133">Transmembrane helix</keyword>
<dbReference type="Pfam" id="PF00069">
    <property type="entry name" value="Pkinase"/>
    <property type="match status" value="1"/>
</dbReference>
<dbReference type="eggNOG" id="COG4248">
    <property type="taxonomic scope" value="Bacteria"/>
</dbReference>
<keyword evidence="3" id="KW-0812">Transmembrane</keyword>
<dbReference type="PANTHER" id="PTHR44329">
    <property type="entry name" value="SERINE/THREONINE-PROTEIN KINASE TNNI3K-RELATED"/>
    <property type="match status" value="1"/>
</dbReference>
<dbReference type="InterPro" id="IPR051681">
    <property type="entry name" value="Ser/Thr_Kinases-Pseudokinases"/>
</dbReference>
<name>A0A068NTJ2_FIMGI</name>
<dbReference type="HOGENOM" id="CLU_022304_0_0_0"/>
<keyword evidence="3" id="KW-0472">Membrane</keyword>
<evidence type="ECO:0000259" key="4">
    <source>
        <dbReference type="PROSITE" id="PS50011"/>
    </source>
</evidence>
<organism evidence="5 6">
    <name type="scientific">Fimbriimonas ginsengisoli Gsoil 348</name>
    <dbReference type="NCBI Taxonomy" id="661478"/>
    <lineage>
        <taxon>Bacteria</taxon>
        <taxon>Bacillati</taxon>
        <taxon>Armatimonadota</taxon>
        <taxon>Fimbriimonadia</taxon>
        <taxon>Fimbriimonadales</taxon>
        <taxon>Fimbriimonadaceae</taxon>
        <taxon>Fimbriimonas</taxon>
    </lineage>
</organism>
<keyword evidence="2" id="KW-0067">ATP-binding</keyword>
<protein>
    <recommendedName>
        <fullName evidence="4">Protein kinase domain-containing protein</fullName>
    </recommendedName>
</protein>
<dbReference type="PROSITE" id="PS50011">
    <property type="entry name" value="PROTEIN_KINASE_DOM"/>
    <property type="match status" value="1"/>
</dbReference>
<gene>
    <name evidence="5" type="ORF">OP10G_1566</name>
</gene>
<evidence type="ECO:0000256" key="3">
    <source>
        <dbReference type="SAM" id="Phobius"/>
    </source>
</evidence>
<dbReference type="Proteomes" id="UP000027982">
    <property type="component" value="Chromosome"/>
</dbReference>
<dbReference type="GO" id="GO:0005524">
    <property type="term" value="F:ATP binding"/>
    <property type="evidence" value="ECO:0007669"/>
    <property type="project" value="UniProtKB-KW"/>
</dbReference>
<dbReference type="AlphaFoldDB" id="A0A068NTJ2"/>